<reference evidence="2 3" key="1">
    <citation type="submission" date="2018-11" db="EMBL/GenBank/DDBJ databases">
        <authorList>
            <person name="Criscuolo A."/>
        </authorList>
    </citation>
    <scope>NUCLEOTIDE SEQUENCE [LARGE SCALE GENOMIC DNA]</scope>
    <source>
        <strain evidence="2">ACIP111625</strain>
    </source>
</reference>
<gene>
    <name evidence="2" type="ORF">XINFAN_00086</name>
</gene>
<keyword evidence="3" id="KW-1185">Reference proteome</keyword>
<dbReference type="Gene3D" id="3.40.50.1110">
    <property type="entry name" value="SGNH hydrolase"/>
    <property type="match status" value="1"/>
</dbReference>
<proteinExistence type="predicted"/>
<dbReference type="AlphaFoldDB" id="A0A3P5W717"/>
<evidence type="ECO:0000259" key="1">
    <source>
        <dbReference type="Pfam" id="PF13472"/>
    </source>
</evidence>
<evidence type="ECO:0000313" key="3">
    <source>
        <dbReference type="Proteomes" id="UP000277498"/>
    </source>
</evidence>
<dbReference type="Proteomes" id="UP000277498">
    <property type="component" value="Unassembled WGS sequence"/>
</dbReference>
<evidence type="ECO:0000313" key="2">
    <source>
        <dbReference type="EMBL" id="VDC19130.1"/>
    </source>
</evidence>
<accession>A0A3P5W717</accession>
<dbReference type="GO" id="GO:0016788">
    <property type="term" value="F:hydrolase activity, acting on ester bonds"/>
    <property type="evidence" value="ECO:0007669"/>
    <property type="project" value="UniProtKB-ARBA"/>
</dbReference>
<dbReference type="InterPro" id="IPR036514">
    <property type="entry name" value="SGNH_hydro_sf"/>
</dbReference>
<dbReference type="InterPro" id="IPR013830">
    <property type="entry name" value="SGNH_hydro"/>
</dbReference>
<dbReference type="SUPFAM" id="SSF52266">
    <property type="entry name" value="SGNH hydrolase"/>
    <property type="match status" value="1"/>
</dbReference>
<name>A0A3P5W717_9RHOB</name>
<dbReference type="EMBL" id="UXAW01000027">
    <property type="protein sequence ID" value="VDC19130.1"/>
    <property type="molecule type" value="Genomic_DNA"/>
</dbReference>
<protein>
    <recommendedName>
        <fullName evidence="1">SGNH hydrolase-type esterase domain-containing protein</fullName>
    </recommendedName>
</protein>
<organism evidence="2 3">
    <name type="scientific">Pseudogemmobacter humi</name>
    <dbReference type="NCBI Taxonomy" id="2483812"/>
    <lineage>
        <taxon>Bacteria</taxon>
        <taxon>Pseudomonadati</taxon>
        <taxon>Pseudomonadota</taxon>
        <taxon>Alphaproteobacteria</taxon>
        <taxon>Rhodobacterales</taxon>
        <taxon>Paracoccaceae</taxon>
        <taxon>Pseudogemmobacter</taxon>
    </lineage>
</organism>
<sequence>MLDLDTGTHTDPVAGGTVANAGRYSWSASPAGWRRIGETGLSGKVAATGSTLTDLFALAEWSPGYLAIATGGVVNDGSGNWEMSQLMRMEAGVSLIFDISAHSAVAHIACYTAAGAYISGQAGTGGNPSPRQGTFVTPAGTGLIRLSRASAIHPVTAARNYPNSARGPVPVTRYSMAAPPTLAGSRDSSCRKIRRRPVLNAASKIILYGDSRFSTDYGFAKTAFETLTGASVYNGGFQGQSAANTALNSRLSRIWTYDPDVIIYLPGGNDDGAPGTVGTFDGSVSGESIVTPTNIAADYSGTRFIQAVDHTVRKILGNYANIRARAGLTGTETEAEKTAKIDALRKPILILCTDLPQKRSSGTYWSLSGSWQRKRDAIAEVGRRNNVHTVDLLGDLAWDMSPEPSWTSPSDLVTNNGVWTMDGLHPNKYGHEQIAQLICGDAGLL</sequence>
<dbReference type="Pfam" id="PF13472">
    <property type="entry name" value="Lipase_GDSL_2"/>
    <property type="match status" value="1"/>
</dbReference>
<feature type="domain" description="SGNH hydrolase-type esterase" evidence="1">
    <location>
        <begin position="222"/>
        <end position="432"/>
    </location>
</feature>